<dbReference type="OrthoDB" id="8194084at2759"/>
<dbReference type="Proteomes" id="UP000691718">
    <property type="component" value="Unassembled WGS sequence"/>
</dbReference>
<feature type="signal peptide" evidence="2">
    <location>
        <begin position="1"/>
        <end position="20"/>
    </location>
</feature>
<dbReference type="Pfam" id="PF15999">
    <property type="entry name" value="DUF4774"/>
    <property type="match status" value="2"/>
</dbReference>
<feature type="chain" id="PRO_5035713362" evidence="2">
    <location>
        <begin position="21"/>
        <end position="702"/>
    </location>
</feature>
<dbReference type="AlphaFoldDB" id="A0A8S3XV98"/>
<name>A0A8S3XV98_PARAO</name>
<evidence type="ECO:0000259" key="3">
    <source>
        <dbReference type="Pfam" id="PF15999"/>
    </source>
</evidence>
<protein>
    <submittedName>
        <fullName evidence="4">(apollo) hypothetical protein</fullName>
    </submittedName>
</protein>
<keyword evidence="5" id="KW-1185">Reference proteome</keyword>
<evidence type="ECO:0000256" key="1">
    <source>
        <dbReference type="SAM" id="MobiDB-lite"/>
    </source>
</evidence>
<comment type="caution">
    <text evidence="4">The sequence shown here is derived from an EMBL/GenBank/DDBJ whole genome shotgun (WGS) entry which is preliminary data.</text>
</comment>
<organism evidence="4 5">
    <name type="scientific">Parnassius apollo</name>
    <name type="common">Apollo butterfly</name>
    <name type="synonym">Papilio apollo</name>
    <dbReference type="NCBI Taxonomy" id="110799"/>
    <lineage>
        <taxon>Eukaryota</taxon>
        <taxon>Metazoa</taxon>
        <taxon>Ecdysozoa</taxon>
        <taxon>Arthropoda</taxon>
        <taxon>Hexapoda</taxon>
        <taxon>Insecta</taxon>
        <taxon>Pterygota</taxon>
        <taxon>Neoptera</taxon>
        <taxon>Endopterygota</taxon>
        <taxon>Lepidoptera</taxon>
        <taxon>Glossata</taxon>
        <taxon>Ditrysia</taxon>
        <taxon>Papilionoidea</taxon>
        <taxon>Papilionidae</taxon>
        <taxon>Parnassiinae</taxon>
        <taxon>Parnassini</taxon>
        <taxon>Parnassius</taxon>
        <taxon>Parnassius</taxon>
    </lineage>
</organism>
<feature type="domain" description="DUF4774" evidence="3">
    <location>
        <begin position="377"/>
        <end position="430"/>
    </location>
</feature>
<accession>A0A8S3XV98</accession>
<sequence length="702" mass="76871">MSHKILIAVLFTCFVLEVSTKPADVTTTDGSKEETLSKTDEIQDSEEKLLSNDSNQSNPITRDILEKIKTINDGLKKPDKFQKNYNNNLQSDAEYVIDAATFEKIQQIISSVKPRPSSQQINSNQETNSIFNENDVNQRFVHSKALSFIPSSLNNGLLPTFSMPYITTMPILMVPAITDVYTKNSIPNSIQSDSYQTRQESPSFPFQFQWPFASFFPILVKDPLLAFMHGGGWNNFFEFGQSADVCSVRKQKSSILNTIENMEFSNNVESNKFVENVLNTESLNPRSRIRRSLKKRNILTSSTTEQELTSANEPKKVILKPAVTRKTTNKPRIEKEKVVQDTKSGEIEGDLRFPFSDFSWFGNKKPVAPSPGFFINRLRVRKGGVAIAGPGGVATAGRGGTAIVGPGGLAYTQPGGIAVAGPAARVIALSPHTDLTSLISRLHPQSTDESVPRSFNPLLEGRLEIFYYRASTQYLPFYGGAKGQYLEVKKDTKGVVVSEKILAEDSISSDNIVKNTDDSLLSRVFAANLQSLRTLSSNVLKLHTLGRKTGSLGNTDKSRFKSQLSSLGETASNTIKLIDEIGDNVDALFNQNATLLKRNEENFEDDDVGDESVGVDSPFDTDEFGFSNSRIAEAKPFGLAVIGETGLAASRPMGTAVASSGVAIARPIGIAIAGIDPTRLGIDYQINQSNGDFYPQKSPGKN</sequence>
<dbReference type="InterPro" id="IPR031942">
    <property type="entry name" value="DUF4774"/>
</dbReference>
<evidence type="ECO:0000256" key="2">
    <source>
        <dbReference type="SAM" id="SignalP"/>
    </source>
</evidence>
<feature type="region of interest" description="Disordered" evidence="1">
    <location>
        <begin position="24"/>
        <end position="58"/>
    </location>
</feature>
<feature type="domain" description="DUF4774" evidence="3">
    <location>
        <begin position="632"/>
        <end position="682"/>
    </location>
</feature>
<dbReference type="EMBL" id="CAJQZP010001376">
    <property type="protein sequence ID" value="CAG5042707.1"/>
    <property type="molecule type" value="Genomic_DNA"/>
</dbReference>
<feature type="compositionally biased region" description="Basic and acidic residues" evidence="1">
    <location>
        <begin position="30"/>
        <end position="50"/>
    </location>
</feature>
<keyword evidence="2" id="KW-0732">Signal</keyword>
<gene>
    <name evidence="4" type="ORF">PAPOLLO_LOCUS22512</name>
</gene>
<evidence type="ECO:0000313" key="5">
    <source>
        <dbReference type="Proteomes" id="UP000691718"/>
    </source>
</evidence>
<proteinExistence type="predicted"/>
<evidence type="ECO:0000313" key="4">
    <source>
        <dbReference type="EMBL" id="CAG5042707.1"/>
    </source>
</evidence>
<reference evidence="4" key="1">
    <citation type="submission" date="2021-04" db="EMBL/GenBank/DDBJ databases">
        <authorList>
            <person name="Tunstrom K."/>
        </authorList>
    </citation>
    <scope>NUCLEOTIDE SEQUENCE</scope>
</reference>